<proteinExistence type="predicted"/>
<reference evidence="1 2" key="1">
    <citation type="submission" date="2021-06" db="EMBL/GenBank/DDBJ databases">
        <authorList>
            <person name="Palmer J.M."/>
        </authorList>
    </citation>
    <scope>NUCLEOTIDE SEQUENCE [LARGE SCALE GENOMIC DNA]</scope>
    <source>
        <strain evidence="1 2">AS_MEX2019</strain>
        <tissue evidence="1">Muscle</tissue>
    </source>
</reference>
<accession>A0ABV1AAJ6</accession>
<organism evidence="1 2">
    <name type="scientific">Ameca splendens</name>
    <dbReference type="NCBI Taxonomy" id="208324"/>
    <lineage>
        <taxon>Eukaryota</taxon>
        <taxon>Metazoa</taxon>
        <taxon>Chordata</taxon>
        <taxon>Craniata</taxon>
        <taxon>Vertebrata</taxon>
        <taxon>Euteleostomi</taxon>
        <taxon>Actinopterygii</taxon>
        <taxon>Neopterygii</taxon>
        <taxon>Teleostei</taxon>
        <taxon>Neoteleostei</taxon>
        <taxon>Acanthomorphata</taxon>
        <taxon>Ovalentaria</taxon>
        <taxon>Atherinomorphae</taxon>
        <taxon>Cyprinodontiformes</taxon>
        <taxon>Goodeidae</taxon>
        <taxon>Ameca</taxon>
    </lineage>
</organism>
<evidence type="ECO:0000313" key="1">
    <source>
        <dbReference type="EMBL" id="MEQ2315598.1"/>
    </source>
</evidence>
<name>A0ABV1AAJ6_9TELE</name>
<keyword evidence="2" id="KW-1185">Reference proteome</keyword>
<dbReference type="EMBL" id="JAHRIP010086910">
    <property type="protein sequence ID" value="MEQ2315598.1"/>
    <property type="molecule type" value="Genomic_DNA"/>
</dbReference>
<comment type="caution">
    <text evidence="1">The sequence shown here is derived from an EMBL/GenBank/DDBJ whole genome shotgun (WGS) entry which is preliminary data.</text>
</comment>
<protein>
    <submittedName>
        <fullName evidence="1">Uncharacterized protein</fullName>
    </submittedName>
</protein>
<dbReference type="Proteomes" id="UP001469553">
    <property type="component" value="Unassembled WGS sequence"/>
</dbReference>
<sequence length="119" mass="13595">MYLEPFWVPSCFKYFTVIAGLQDMHLHRDVRQDPVCGHQPGLQHHQPRYLPPEAHPAHSVGLHLSVDHKLPVIGLIRTMTTLHTAKRWIGRSTSVVRTTWSLTCTVEVTLDLQRTPLAD</sequence>
<evidence type="ECO:0000313" key="2">
    <source>
        <dbReference type="Proteomes" id="UP001469553"/>
    </source>
</evidence>
<gene>
    <name evidence="1" type="ORF">AMECASPLE_024093</name>
</gene>